<protein>
    <submittedName>
        <fullName evidence="1">(California timema) hypothetical protein</fullName>
    </submittedName>
</protein>
<name>A0A7R9P5W5_TIMCA</name>
<dbReference type="AlphaFoldDB" id="A0A7R9P5W5"/>
<organism evidence="1">
    <name type="scientific">Timema californicum</name>
    <name type="common">California timema</name>
    <name type="synonym">Walking stick</name>
    <dbReference type="NCBI Taxonomy" id="61474"/>
    <lineage>
        <taxon>Eukaryota</taxon>
        <taxon>Metazoa</taxon>
        <taxon>Ecdysozoa</taxon>
        <taxon>Arthropoda</taxon>
        <taxon>Hexapoda</taxon>
        <taxon>Insecta</taxon>
        <taxon>Pterygota</taxon>
        <taxon>Neoptera</taxon>
        <taxon>Polyneoptera</taxon>
        <taxon>Phasmatodea</taxon>
        <taxon>Timematodea</taxon>
        <taxon>Timematoidea</taxon>
        <taxon>Timematidae</taxon>
        <taxon>Timema</taxon>
    </lineage>
</organism>
<reference evidence="1" key="1">
    <citation type="submission" date="2020-11" db="EMBL/GenBank/DDBJ databases">
        <authorList>
            <person name="Tran Van P."/>
        </authorList>
    </citation>
    <scope>NUCLEOTIDE SEQUENCE</scope>
</reference>
<accession>A0A7R9P5W5</accession>
<proteinExistence type="predicted"/>
<evidence type="ECO:0000313" key="1">
    <source>
        <dbReference type="EMBL" id="CAD7571213.1"/>
    </source>
</evidence>
<dbReference type="EMBL" id="OE180385">
    <property type="protein sequence ID" value="CAD7571213.1"/>
    <property type="molecule type" value="Genomic_DNA"/>
</dbReference>
<gene>
    <name evidence="1" type="ORF">TCMB3V08_LOCUS3893</name>
</gene>
<sequence length="99" mass="11268">MVKACDENGGCLRKLYRTKRMVEDHGQDGWNSLERAMTGTEEVVPNNLRKRPVLVVAIARHQIEMMSDDTSTHDLVLRLLLPSHVICSRLHVTEPLTSF</sequence>